<reference evidence="1 2" key="1">
    <citation type="submission" date="2022-07" db="EMBL/GenBank/DDBJ databases">
        <title>Genome Analysis of Selected Gammaproteobacteria from Nigerian Food snails.</title>
        <authorList>
            <person name="Okafor A.C."/>
        </authorList>
    </citation>
    <scope>NUCLEOTIDE SEQUENCE [LARGE SCALE GENOMIC DNA]</scope>
    <source>
        <strain evidence="1 2">Awg 2</strain>
    </source>
</reference>
<protein>
    <submittedName>
        <fullName evidence="1">Uncharacterized protein</fullName>
    </submittedName>
</protein>
<organism evidence="1 2">
    <name type="scientific">Metapseudomonas resinovorans</name>
    <name type="common">Pseudomonas resinovorans</name>
    <dbReference type="NCBI Taxonomy" id="53412"/>
    <lineage>
        <taxon>Bacteria</taxon>
        <taxon>Pseudomonadati</taxon>
        <taxon>Pseudomonadota</taxon>
        <taxon>Gammaproteobacteria</taxon>
        <taxon>Pseudomonadales</taxon>
        <taxon>Pseudomonadaceae</taxon>
        <taxon>Metapseudomonas</taxon>
    </lineage>
</organism>
<evidence type="ECO:0000313" key="2">
    <source>
        <dbReference type="Proteomes" id="UP001211689"/>
    </source>
</evidence>
<proteinExistence type="predicted"/>
<dbReference type="Proteomes" id="UP001211689">
    <property type="component" value="Unassembled WGS sequence"/>
</dbReference>
<dbReference type="EMBL" id="JANEWF010000035">
    <property type="protein sequence ID" value="MDA8485886.1"/>
    <property type="molecule type" value="Genomic_DNA"/>
</dbReference>
<name>A0ABT4YAY6_METRE</name>
<evidence type="ECO:0000313" key="1">
    <source>
        <dbReference type="EMBL" id="MDA8485886.1"/>
    </source>
</evidence>
<gene>
    <name evidence="1" type="ORF">NNO07_22695</name>
</gene>
<keyword evidence="2" id="KW-1185">Reference proteome</keyword>
<sequence length="65" mass="7425">MHSRPPDEGSPTPRYPVVIQKTTGKRYQVVLHISGVGVELRDMLGSTTYRTAEEFENPEIWEKIP</sequence>
<dbReference type="RefSeq" id="WP_271472043.1">
    <property type="nucleotide sequence ID" value="NZ_JANEWF010000035.1"/>
</dbReference>
<accession>A0ABT4YAY6</accession>
<comment type="caution">
    <text evidence="1">The sequence shown here is derived from an EMBL/GenBank/DDBJ whole genome shotgun (WGS) entry which is preliminary data.</text>
</comment>